<evidence type="ECO:0008006" key="3">
    <source>
        <dbReference type="Google" id="ProtNLM"/>
    </source>
</evidence>
<dbReference type="RefSeq" id="WP_308728895.1">
    <property type="nucleotide sequence ID" value="NZ_JAJEQF010000047.1"/>
</dbReference>
<dbReference type="EMBL" id="JAJEQF010000047">
    <property type="protein sequence ID" value="MCC2168794.1"/>
    <property type="molecule type" value="Genomic_DNA"/>
</dbReference>
<accession>A0AAE3AW48</accession>
<reference evidence="1 2" key="1">
    <citation type="submission" date="2021-10" db="EMBL/GenBank/DDBJ databases">
        <title>Anaerobic single-cell dispensing facilitates the cultivation of human gut bacteria.</title>
        <authorList>
            <person name="Afrizal A."/>
        </authorList>
    </citation>
    <scope>NUCLEOTIDE SEQUENCE [LARGE SCALE GENOMIC DNA]</scope>
    <source>
        <strain evidence="1 2">CLA-AA-H244</strain>
    </source>
</reference>
<evidence type="ECO:0000313" key="1">
    <source>
        <dbReference type="EMBL" id="MCC2168794.1"/>
    </source>
</evidence>
<keyword evidence="2" id="KW-1185">Reference proteome</keyword>
<gene>
    <name evidence="1" type="ORF">LKD45_14055</name>
</gene>
<dbReference type="Proteomes" id="UP001199355">
    <property type="component" value="Unassembled WGS sequence"/>
</dbReference>
<protein>
    <recommendedName>
        <fullName evidence="3">Butirosin biosynthesis protein H N-terminal domain-containing protein</fullName>
    </recommendedName>
</protein>
<name>A0AAE3AW48_9FIRM</name>
<proteinExistence type="predicted"/>
<comment type="caution">
    <text evidence="1">The sequence shown here is derived from an EMBL/GenBank/DDBJ whole genome shotgun (WGS) entry which is preliminary data.</text>
</comment>
<evidence type="ECO:0000313" key="2">
    <source>
        <dbReference type="Proteomes" id="UP001199355"/>
    </source>
</evidence>
<dbReference type="AlphaFoldDB" id="A0AAE3AW48"/>
<organism evidence="1 2">
    <name type="scientific">Gallintestinimicrobium propionicum</name>
    <dbReference type="NCBI Taxonomy" id="2981770"/>
    <lineage>
        <taxon>Bacteria</taxon>
        <taxon>Bacillati</taxon>
        <taxon>Bacillota</taxon>
        <taxon>Clostridia</taxon>
        <taxon>Lachnospirales</taxon>
        <taxon>Lachnospiraceae</taxon>
        <taxon>Gallintestinimicrobium</taxon>
    </lineage>
</organism>
<sequence>MKKILPFGTPLFGQNPDDALFMSIVDAYDKYELLINSFSYTAATKFVDKGRVFYDAHVKADIPFIHEMKQKYMEIKPKDIITFIENTINDGKYILMDLDWVKIAYLQMDEFTYIPHPVSIWGIDSTQSIMYLADFIDDQKYTVFKATYQEVENAYSSVLEKMNKQFNQSLSIAIYEVFPFDNNGEVSKWINQIEEFLNAEQIWDESIFKSTAITKVSDGGEYYSAPILRKDFGIDVLKGIVEHLESCIADEEVYIYEKKNMYLLYLLSLILVKKVEIVVKMGEMNTIKEELREIESQSIQLSQLAKRIHLINIKYLVVGDKTILTILLKKVKEWLPMYVSILKKIQIIFSCFSK</sequence>